<dbReference type="EMBL" id="JADEYR010000006">
    <property type="protein sequence ID" value="MBE9404067.1"/>
    <property type="molecule type" value="Genomic_DNA"/>
</dbReference>
<evidence type="ECO:0000313" key="2">
    <source>
        <dbReference type="Proteomes" id="UP000644727"/>
    </source>
</evidence>
<accession>A0ABR9W0X0</accession>
<protein>
    <submittedName>
        <fullName evidence="1">Uncharacterized protein</fullName>
    </submittedName>
</protein>
<name>A0ABR9W0X0_9MICO</name>
<comment type="caution">
    <text evidence="1">The sequence shown here is derived from an EMBL/GenBank/DDBJ whole genome shotgun (WGS) entry which is preliminary data.</text>
</comment>
<dbReference type="Proteomes" id="UP000644727">
    <property type="component" value="Unassembled WGS sequence"/>
</dbReference>
<sequence length="126" mass="13404">MHDRTADLHDRSTLTAQRDAIRRLLINARPALAHRVHEGPSGALTIGLPGGGTIEIGRMRRRGDPRWVVVAPCGSHLPGRVRITDSSTATGIVRAVLRALDELAADGRILGRPHGHPSLAPATVTA</sequence>
<reference evidence="1 2" key="1">
    <citation type="submission" date="2020-10" db="EMBL/GenBank/DDBJ databases">
        <title>Draft genome and description of Brachybacterium epidermidis sp nov.</title>
        <authorList>
            <person name="Boxberger M."/>
            <person name="La Scola B."/>
        </authorList>
    </citation>
    <scope>NUCLEOTIDE SEQUENCE [LARGE SCALE GENOMIC DNA]</scope>
    <source>
        <strain evidence="1 2">Marseille-Q2903</strain>
    </source>
</reference>
<gene>
    <name evidence="1" type="ORF">IOE58_07645</name>
</gene>
<evidence type="ECO:0000313" key="1">
    <source>
        <dbReference type="EMBL" id="MBE9404067.1"/>
    </source>
</evidence>
<organism evidence="1 2">
    <name type="scientific">Brachybacterium epidermidis</name>
    <dbReference type="NCBI Taxonomy" id="2781983"/>
    <lineage>
        <taxon>Bacteria</taxon>
        <taxon>Bacillati</taxon>
        <taxon>Actinomycetota</taxon>
        <taxon>Actinomycetes</taxon>
        <taxon>Micrococcales</taxon>
        <taxon>Dermabacteraceae</taxon>
        <taxon>Brachybacterium</taxon>
    </lineage>
</organism>
<proteinExistence type="predicted"/>
<keyword evidence="2" id="KW-1185">Reference proteome</keyword>